<dbReference type="AlphaFoldDB" id="A0AA37XE34"/>
<dbReference type="PANTHER" id="PTHR11092:SF0">
    <property type="entry name" value="EPIMERASE FAMILY PROTEIN SDR39U1"/>
    <property type="match status" value="1"/>
</dbReference>
<sequence>MSDDQPGTTVLLAGGSGLIGSALTTALTARGHAVRHLVRREATGPAEVTWSPTDGVLPPEALDGVGVAVVLSGAGVGDKRWTDARKRELLRSRTATTSLLARRVAEVGGVPRLVTASAVGYYGDRGDAELTEGSDPGEGFLADLCRAWEAAAEPAREAGVAVATARTGIVLSRDGGALARLLPLLKLGVAGPIGHGRQWWPWISLADEVRALVHLVEGDLTGPVNLTAPEPLRNAELVRVLARALSRPATLPVPALALRIALGEFSSDLLASQRALPAALLADGFAFDHPRLAPAAEQILRG</sequence>
<dbReference type="Proteomes" id="UP001157161">
    <property type="component" value="Unassembled WGS sequence"/>
</dbReference>
<feature type="domain" description="DUF1731" evidence="3">
    <location>
        <begin position="253"/>
        <end position="299"/>
    </location>
</feature>
<reference evidence="4" key="2">
    <citation type="submission" date="2023-02" db="EMBL/GenBank/DDBJ databases">
        <authorList>
            <person name="Sun Q."/>
            <person name="Mori K."/>
        </authorList>
    </citation>
    <scope>NUCLEOTIDE SEQUENCE</scope>
    <source>
        <strain evidence="4">NBRC 112290</strain>
    </source>
</reference>
<dbReference type="SUPFAM" id="SSF51735">
    <property type="entry name" value="NAD(P)-binding Rossmann-fold domains"/>
    <property type="match status" value="1"/>
</dbReference>
<evidence type="ECO:0000256" key="1">
    <source>
        <dbReference type="ARBA" id="ARBA00009353"/>
    </source>
</evidence>
<dbReference type="Gene3D" id="3.40.50.720">
    <property type="entry name" value="NAD(P)-binding Rossmann-like Domain"/>
    <property type="match status" value="1"/>
</dbReference>
<dbReference type="InterPro" id="IPR001509">
    <property type="entry name" value="Epimerase_deHydtase"/>
</dbReference>
<dbReference type="InterPro" id="IPR013549">
    <property type="entry name" value="DUF1731"/>
</dbReference>
<gene>
    <name evidence="4" type="ORF">GCM10025875_14950</name>
</gene>
<dbReference type="NCBIfam" id="TIGR01777">
    <property type="entry name" value="yfcH"/>
    <property type="match status" value="1"/>
</dbReference>
<comment type="caution">
    <text evidence="4">The sequence shown here is derived from an EMBL/GenBank/DDBJ whole genome shotgun (WGS) entry which is preliminary data.</text>
</comment>
<dbReference type="PANTHER" id="PTHR11092">
    <property type="entry name" value="SUGAR NUCLEOTIDE EPIMERASE RELATED"/>
    <property type="match status" value="1"/>
</dbReference>
<dbReference type="Pfam" id="PF01370">
    <property type="entry name" value="Epimerase"/>
    <property type="match status" value="1"/>
</dbReference>
<evidence type="ECO:0000313" key="4">
    <source>
        <dbReference type="EMBL" id="GMA31503.1"/>
    </source>
</evidence>
<dbReference type="EMBL" id="BSUM01000001">
    <property type="protein sequence ID" value="GMA31503.1"/>
    <property type="molecule type" value="Genomic_DNA"/>
</dbReference>
<dbReference type="Pfam" id="PF08338">
    <property type="entry name" value="DUF1731"/>
    <property type="match status" value="1"/>
</dbReference>
<protein>
    <submittedName>
        <fullName evidence="4">Epimerase</fullName>
    </submittedName>
</protein>
<accession>A0AA37XE34</accession>
<dbReference type="InterPro" id="IPR010099">
    <property type="entry name" value="SDR39U1"/>
</dbReference>
<proteinExistence type="inferred from homology"/>
<dbReference type="RefSeq" id="WP_284250312.1">
    <property type="nucleotide sequence ID" value="NZ_BSUM01000001.1"/>
</dbReference>
<dbReference type="InterPro" id="IPR036291">
    <property type="entry name" value="NAD(P)-bd_dom_sf"/>
</dbReference>
<organism evidence="4 5">
    <name type="scientific">Litorihabitans aurantiacus</name>
    <dbReference type="NCBI Taxonomy" id="1930061"/>
    <lineage>
        <taxon>Bacteria</taxon>
        <taxon>Bacillati</taxon>
        <taxon>Actinomycetota</taxon>
        <taxon>Actinomycetes</taxon>
        <taxon>Micrococcales</taxon>
        <taxon>Beutenbergiaceae</taxon>
        <taxon>Litorihabitans</taxon>
    </lineage>
</organism>
<evidence type="ECO:0000313" key="5">
    <source>
        <dbReference type="Proteomes" id="UP001157161"/>
    </source>
</evidence>
<evidence type="ECO:0000259" key="3">
    <source>
        <dbReference type="Pfam" id="PF08338"/>
    </source>
</evidence>
<evidence type="ECO:0000259" key="2">
    <source>
        <dbReference type="Pfam" id="PF01370"/>
    </source>
</evidence>
<comment type="similarity">
    <text evidence="1">Belongs to the NAD(P)-dependent epimerase/dehydratase family. SDR39U1 subfamily.</text>
</comment>
<feature type="domain" description="NAD-dependent epimerase/dehydratase" evidence="2">
    <location>
        <begin position="10"/>
        <end position="218"/>
    </location>
</feature>
<reference evidence="4" key="1">
    <citation type="journal article" date="2014" name="Int. J. Syst. Evol. Microbiol.">
        <title>Complete genome sequence of Corynebacterium casei LMG S-19264T (=DSM 44701T), isolated from a smear-ripened cheese.</title>
        <authorList>
            <consortium name="US DOE Joint Genome Institute (JGI-PGF)"/>
            <person name="Walter F."/>
            <person name="Albersmeier A."/>
            <person name="Kalinowski J."/>
            <person name="Ruckert C."/>
        </authorList>
    </citation>
    <scope>NUCLEOTIDE SEQUENCE</scope>
    <source>
        <strain evidence="4">NBRC 112290</strain>
    </source>
</reference>
<keyword evidence="5" id="KW-1185">Reference proteome</keyword>
<name>A0AA37XE34_9MICO</name>